<comment type="similarity">
    <text evidence="4">Belongs to the cyclic nucleotide phosphodiesterase class-III family.</text>
</comment>
<dbReference type="RefSeq" id="WP_074204210.1">
    <property type="nucleotide sequence ID" value="NZ_FSQW01000001.1"/>
</dbReference>
<dbReference type="EMBL" id="FSQW01000001">
    <property type="protein sequence ID" value="SIN63658.1"/>
    <property type="molecule type" value="Genomic_DNA"/>
</dbReference>
<gene>
    <name evidence="6" type="ORF">SAMN02745824_1271</name>
</gene>
<evidence type="ECO:0000256" key="2">
    <source>
        <dbReference type="ARBA" id="ARBA00022801"/>
    </source>
</evidence>
<dbReference type="Gene3D" id="3.60.21.40">
    <property type="entry name" value="GpdQ, catalytic alpha/beta sandwich domain"/>
    <property type="match status" value="1"/>
</dbReference>
<keyword evidence="3" id="KW-0408">Iron</keyword>
<dbReference type="GO" id="GO:0004112">
    <property type="term" value="F:cyclic-nucleotide phosphodiesterase activity"/>
    <property type="evidence" value="ECO:0007669"/>
    <property type="project" value="InterPro"/>
</dbReference>
<accession>A0A1N6CYK4</accession>
<evidence type="ECO:0000313" key="6">
    <source>
        <dbReference type="EMBL" id="SIN63658.1"/>
    </source>
</evidence>
<dbReference type="InterPro" id="IPR042283">
    <property type="entry name" value="GpdQ_catalytic"/>
</dbReference>
<protein>
    <submittedName>
        <fullName evidence="6">3',5'-cyclic AMP phosphodiesterase CpdA</fullName>
    </submittedName>
</protein>
<keyword evidence="7" id="KW-1185">Reference proteome</keyword>
<dbReference type="STRING" id="1123272.SAMN02745824_1271"/>
<dbReference type="Proteomes" id="UP000185192">
    <property type="component" value="Unassembled WGS sequence"/>
</dbReference>
<proteinExistence type="inferred from homology"/>
<dbReference type="InterPro" id="IPR029052">
    <property type="entry name" value="Metallo-depent_PP-like"/>
</dbReference>
<evidence type="ECO:0000259" key="5">
    <source>
        <dbReference type="Pfam" id="PF00149"/>
    </source>
</evidence>
<dbReference type="InterPro" id="IPR050884">
    <property type="entry name" value="CNP_phosphodiesterase-III"/>
</dbReference>
<evidence type="ECO:0000256" key="3">
    <source>
        <dbReference type="ARBA" id="ARBA00023004"/>
    </source>
</evidence>
<dbReference type="InterPro" id="IPR026575">
    <property type="entry name" value="GpdQ/CpdA-like"/>
</dbReference>
<dbReference type="PANTHER" id="PTHR42988:SF2">
    <property type="entry name" value="CYCLIC NUCLEOTIDE PHOSPHODIESTERASE CBUA0032-RELATED"/>
    <property type="match status" value="1"/>
</dbReference>
<keyword evidence="1" id="KW-0479">Metal-binding</keyword>
<dbReference type="AlphaFoldDB" id="A0A1N6CYK4"/>
<feature type="domain" description="Calcineurin-like phosphoesterase" evidence="5">
    <location>
        <begin position="3"/>
        <end position="193"/>
    </location>
</feature>
<name>A0A1N6CYK4_9SPHN</name>
<dbReference type="GO" id="GO:0046872">
    <property type="term" value="F:metal ion binding"/>
    <property type="evidence" value="ECO:0007669"/>
    <property type="project" value="UniProtKB-KW"/>
</dbReference>
<sequence length="287" mass="32283">MLMAQITDIHLGFDPDNPAEFNRKRLDQALRQICEMTPQPDLLLATGDLVDRGDQDSYRRLENALSVVPFPVYMCLGNHDMRKPFCKQFPDVPTVDGFVQYEIDDGPLRLLFLDTLEEGRHGGAFCEVRAKWLADRLAEKPDRPTILVFHHPPVESGIAWMNTHPDEPWVSVLRDTIAGHDQIKAMITGHLHRNISTWFEGASLSVCASTAPQVAFDLAPIDPENPDGRNMIVADPPAIALHWWNGQQLISHFETAEEHVMLARYDDNLQPLVRALLAERPDGASGK</sequence>
<dbReference type="OrthoDB" id="651281at2"/>
<evidence type="ECO:0000313" key="7">
    <source>
        <dbReference type="Proteomes" id="UP000185192"/>
    </source>
</evidence>
<dbReference type="Gene3D" id="3.30.750.180">
    <property type="entry name" value="GpdQ, beta-strand dimerisation domain"/>
    <property type="match status" value="1"/>
</dbReference>
<dbReference type="CDD" id="cd07402">
    <property type="entry name" value="MPP_GpdQ"/>
    <property type="match status" value="1"/>
</dbReference>
<reference evidence="7" key="1">
    <citation type="submission" date="2016-11" db="EMBL/GenBank/DDBJ databases">
        <authorList>
            <person name="Varghese N."/>
            <person name="Submissions S."/>
        </authorList>
    </citation>
    <scope>NUCLEOTIDE SEQUENCE [LARGE SCALE GENOMIC DNA]</scope>
    <source>
        <strain evidence="7">DSM 22363</strain>
    </source>
</reference>
<dbReference type="PANTHER" id="PTHR42988">
    <property type="entry name" value="PHOSPHOHYDROLASE"/>
    <property type="match status" value="1"/>
</dbReference>
<keyword evidence="2" id="KW-0378">Hydrolase</keyword>
<evidence type="ECO:0000256" key="1">
    <source>
        <dbReference type="ARBA" id="ARBA00022723"/>
    </source>
</evidence>
<dbReference type="Pfam" id="PF00149">
    <property type="entry name" value="Metallophos"/>
    <property type="match status" value="1"/>
</dbReference>
<evidence type="ECO:0000256" key="4">
    <source>
        <dbReference type="ARBA" id="ARBA00025742"/>
    </source>
</evidence>
<dbReference type="InterPro" id="IPR004843">
    <property type="entry name" value="Calcineurin-like_PHP"/>
</dbReference>
<dbReference type="InterPro" id="IPR042281">
    <property type="entry name" value="GpdQ_beta-strand"/>
</dbReference>
<dbReference type="SUPFAM" id="SSF56300">
    <property type="entry name" value="Metallo-dependent phosphatases"/>
    <property type="match status" value="1"/>
</dbReference>
<organism evidence="6 7">
    <name type="scientific">Parasphingorhabdus marina DSM 22363</name>
    <dbReference type="NCBI Taxonomy" id="1123272"/>
    <lineage>
        <taxon>Bacteria</taxon>
        <taxon>Pseudomonadati</taxon>
        <taxon>Pseudomonadota</taxon>
        <taxon>Alphaproteobacteria</taxon>
        <taxon>Sphingomonadales</taxon>
        <taxon>Sphingomonadaceae</taxon>
        <taxon>Parasphingorhabdus</taxon>
    </lineage>
</organism>